<organism evidence="11 12">
    <name type="scientific">Tetragenococcus solitarius</name>
    <dbReference type="NCBI Taxonomy" id="71453"/>
    <lineage>
        <taxon>Bacteria</taxon>
        <taxon>Bacillati</taxon>
        <taxon>Bacillota</taxon>
        <taxon>Bacilli</taxon>
        <taxon>Lactobacillales</taxon>
        <taxon>Enterococcaceae</taxon>
        <taxon>Tetragenococcus</taxon>
    </lineage>
</organism>
<keyword evidence="3" id="KW-1003">Cell membrane</keyword>
<feature type="transmembrane region" description="Helical" evidence="9">
    <location>
        <begin position="20"/>
        <end position="37"/>
    </location>
</feature>
<feature type="domain" description="PTS EIIC type-2" evidence="10">
    <location>
        <begin position="10"/>
        <end position="349"/>
    </location>
</feature>
<dbReference type="PROSITE" id="PS51104">
    <property type="entry name" value="PTS_EIIC_TYPE_2"/>
    <property type="match status" value="1"/>
</dbReference>
<keyword evidence="12" id="KW-1185">Reference proteome</keyword>
<feature type="transmembrane region" description="Helical" evidence="9">
    <location>
        <begin position="321"/>
        <end position="341"/>
    </location>
</feature>
<name>A0ABP6KJH9_9ENTE</name>
<evidence type="ECO:0000256" key="4">
    <source>
        <dbReference type="ARBA" id="ARBA00022597"/>
    </source>
</evidence>
<feature type="transmembrane region" description="Helical" evidence="9">
    <location>
        <begin position="256"/>
        <end position="275"/>
    </location>
</feature>
<keyword evidence="6 9" id="KW-0812">Transmembrane</keyword>
<proteinExistence type="predicted"/>
<dbReference type="Pfam" id="PF02378">
    <property type="entry name" value="PTS_EIIC"/>
    <property type="match status" value="1"/>
</dbReference>
<dbReference type="InterPro" id="IPR003352">
    <property type="entry name" value="PTS_EIIC"/>
</dbReference>
<evidence type="ECO:0000256" key="6">
    <source>
        <dbReference type="ARBA" id="ARBA00022692"/>
    </source>
</evidence>
<keyword evidence="7 9" id="KW-1133">Transmembrane helix</keyword>
<protein>
    <recommendedName>
        <fullName evidence="10">PTS EIIC type-2 domain-containing protein</fullName>
    </recommendedName>
</protein>
<accession>A0ABP6KJH9</accession>
<feature type="transmembrane region" description="Helical" evidence="9">
    <location>
        <begin position="58"/>
        <end position="80"/>
    </location>
</feature>
<dbReference type="InterPro" id="IPR006327">
    <property type="entry name" value="PTS_IIC_fruc"/>
</dbReference>
<dbReference type="RefSeq" id="WP_068709734.1">
    <property type="nucleotide sequence ID" value="NZ_BAAAXQ010000024.1"/>
</dbReference>
<dbReference type="PANTHER" id="PTHR30505:SF0">
    <property type="entry name" value="FRUCTOSE-LIKE PTS SYSTEM EIIBC COMPONENT-RELATED"/>
    <property type="match status" value="1"/>
</dbReference>
<feature type="transmembrane region" description="Helical" evidence="9">
    <location>
        <begin position="224"/>
        <end position="244"/>
    </location>
</feature>
<evidence type="ECO:0000256" key="2">
    <source>
        <dbReference type="ARBA" id="ARBA00022448"/>
    </source>
</evidence>
<dbReference type="InterPro" id="IPR013014">
    <property type="entry name" value="PTS_EIIC_2"/>
</dbReference>
<keyword evidence="2" id="KW-0813">Transport</keyword>
<evidence type="ECO:0000256" key="8">
    <source>
        <dbReference type="ARBA" id="ARBA00023136"/>
    </source>
</evidence>
<keyword evidence="5" id="KW-0598">Phosphotransferase system</keyword>
<feature type="transmembrane region" description="Helical" evidence="9">
    <location>
        <begin position="282"/>
        <end position="301"/>
    </location>
</feature>
<keyword evidence="4" id="KW-0762">Sugar transport</keyword>
<comment type="caution">
    <text evidence="11">The sequence shown here is derived from an EMBL/GenBank/DDBJ whole genome shotgun (WGS) entry which is preliminary data.</text>
</comment>
<feature type="transmembrane region" description="Helical" evidence="9">
    <location>
        <begin position="139"/>
        <end position="162"/>
    </location>
</feature>
<dbReference type="EMBL" id="BAAAXQ010000024">
    <property type="protein sequence ID" value="GAA3014231.1"/>
    <property type="molecule type" value="Genomic_DNA"/>
</dbReference>
<feature type="transmembrane region" description="Helical" evidence="9">
    <location>
        <begin position="108"/>
        <end position="127"/>
    </location>
</feature>
<evidence type="ECO:0000313" key="11">
    <source>
        <dbReference type="EMBL" id="GAA3014231.1"/>
    </source>
</evidence>
<evidence type="ECO:0000256" key="3">
    <source>
        <dbReference type="ARBA" id="ARBA00022475"/>
    </source>
</evidence>
<evidence type="ECO:0000313" key="12">
    <source>
        <dbReference type="Proteomes" id="UP001501577"/>
    </source>
</evidence>
<gene>
    <name evidence="11" type="ORF">GCM10019998_07830</name>
</gene>
<evidence type="ECO:0000256" key="9">
    <source>
        <dbReference type="SAM" id="Phobius"/>
    </source>
</evidence>
<reference evidence="12" key="1">
    <citation type="journal article" date="2019" name="Int. J. Syst. Evol. Microbiol.">
        <title>The Global Catalogue of Microorganisms (GCM) 10K type strain sequencing project: providing services to taxonomists for standard genome sequencing and annotation.</title>
        <authorList>
            <consortium name="The Broad Institute Genomics Platform"/>
            <consortium name="The Broad Institute Genome Sequencing Center for Infectious Disease"/>
            <person name="Wu L."/>
            <person name="Ma J."/>
        </authorList>
    </citation>
    <scope>NUCLEOTIDE SEQUENCE [LARGE SCALE GENOMIC DNA]</scope>
    <source>
        <strain evidence="12">JCM 8736</strain>
    </source>
</reference>
<evidence type="ECO:0000256" key="1">
    <source>
        <dbReference type="ARBA" id="ARBA00004429"/>
    </source>
</evidence>
<dbReference type="InterPro" id="IPR050864">
    <property type="entry name" value="Bacterial_PTS_Sugar_Transport"/>
</dbReference>
<sequence length="349" mass="36920">MKMKPTLKEIQKSFLSGVSFMMPAVVAGGIMLAISLATGDTSEGEVEVTNEFMQSINLLGTSAFAMMIPILGGYISYSIAGKPGLVPGMVLGYLANNPVTVEQQEVESGFLGAMLLGVCAGYLVKWMKKWKVSKTIKTILPILIIPTVAVFVLGIFYIYVVATPLGFLMNGLTNIMRDLSGSSAILLAIFIGLFGEIDMGGPVTKSVSMFTLALMNEGVYAPNGMFRIAVAIPPIGIFLATRFFKTKFNDGDRDASLAAGIMGCIGITEGAIPFAVSDLKRVLPSTMIGTAVGCVIGAIGNVQCYVPHGGFIVLPVVENKLWFIAAIIIGSVVTACILGILKPKLEDVK</sequence>
<comment type="subcellular location">
    <subcellularLocation>
        <location evidence="1">Cell inner membrane</location>
        <topology evidence="1">Multi-pass membrane protein</topology>
    </subcellularLocation>
</comment>
<keyword evidence="8 9" id="KW-0472">Membrane</keyword>
<feature type="transmembrane region" description="Helical" evidence="9">
    <location>
        <begin position="182"/>
        <end position="203"/>
    </location>
</feature>
<dbReference type="PANTHER" id="PTHR30505">
    <property type="entry name" value="FRUCTOSE-LIKE PERMEASE"/>
    <property type="match status" value="1"/>
</dbReference>
<dbReference type="Proteomes" id="UP001501577">
    <property type="component" value="Unassembled WGS sequence"/>
</dbReference>
<evidence type="ECO:0000256" key="7">
    <source>
        <dbReference type="ARBA" id="ARBA00022989"/>
    </source>
</evidence>
<evidence type="ECO:0000256" key="5">
    <source>
        <dbReference type="ARBA" id="ARBA00022683"/>
    </source>
</evidence>
<evidence type="ECO:0000259" key="10">
    <source>
        <dbReference type="PROSITE" id="PS51104"/>
    </source>
</evidence>
<dbReference type="NCBIfam" id="TIGR01427">
    <property type="entry name" value="PTS_IIC_fructo"/>
    <property type="match status" value="1"/>
</dbReference>